<feature type="region of interest" description="Disordered" evidence="1">
    <location>
        <begin position="585"/>
        <end position="615"/>
    </location>
</feature>
<gene>
    <name evidence="2" type="ORF">L207DRAFT_562294</name>
</gene>
<keyword evidence="3" id="KW-1185">Reference proteome</keyword>
<dbReference type="EMBL" id="KZ613940">
    <property type="protein sequence ID" value="PMD45011.1"/>
    <property type="molecule type" value="Genomic_DNA"/>
</dbReference>
<reference evidence="2 3" key="1">
    <citation type="submission" date="2016-04" db="EMBL/GenBank/DDBJ databases">
        <title>A degradative enzymes factory behind the ericoid mycorrhizal symbiosis.</title>
        <authorList>
            <consortium name="DOE Joint Genome Institute"/>
            <person name="Martino E."/>
            <person name="Morin E."/>
            <person name="Grelet G."/>
            <person name="Kuo A."/>
            <person name="Kohler A."/>
            <person name="Daghino S."/>
            <person name="Barry K."/>
            <person name="Choi C."/>
            <person name="Cichocki N."/>
            <person name="Clum A."/>
            <person name="Copeland A."/>
            <person name="Hainaut M."/>
            <person name="Haridas S."/>
            <person name="Labutti K."/>
            <person name="Lindquist E."/>
            <person name="Lipzen A."/>
            <person name="Khouja H.-R."/>
            <person name="Murat C."/>
            <person name="Ohm R."/>
            <person name="Olson A."/>
            <person name="Spatafora J."/>
            <person name="Veneault-Fourrey C."/>
            <person name="Henrissat B."/>
            <person name="Grigoriev I."/>
            <person name="Martin F."/>
            <person name="Perotto S."/>
        </authorList>
    </citation>
    <scope>NUCLEOTIDE SEQUENCE [LARGE SCALE GENOMIC DNA]</scope>
    <source>
        <strain evidence="2 3">F</strain>
    </source>
</reference>
<evidence type="ECO:0000313" key="2">
    <source>
        <dbReference type="EMBL" id="PMD45011.1"/>
    </source>
</evidence>
<evidence type="ECO:0008006" key="4">
    <source>
        <dbReference type="Google" id="ProtNLM"/>
    </source>
</evidence>
<dbReference type="PANTHER" id="PTHR38166:SF1">
    <property type="entry name" value="C2H2-TYPE DOMAIN-CONTAINING PROTEIN"/>
    <property type="match status" value="1"/>
</dbReference>
<name>A0A2J6S2L8_HYAVF</name>
<protein>
    <recommendedName>
        <fullName evidence="4">C2H2-type domain-containing protein</fullName>
    </recommendedName>
</protein>
<feature type="compositionally biased region" description="Basic and acidic residues" evidence="1">
    <location>
        <begin position="244"/>
        <end position="253"/>
    </location>
</feature>
<dbReference type="PANTHER" id="PTHR38166">
    <property type="entry name" value="C2H2-TYPE DOMAIN-CONTAINING PROTEIN-RELATED"/>
    <property type="match status" value="1"/>
</dbReference>
<accession>A0A2J6S2L8</accession>
<dbReference type="OrthoDB" id="3558302at2759"/>
<dbReference type="AlphaFoldDB" id="A0A2J6S2L8"/>
<organism evidence="2 3">
    <name type="scientific">Hyaloscypha variabilis (strain UAMH 11265 / GT02V1 / F)</name>
    <name type="common">Meliniomyces variabilis</name>
    <dbReference type="NCBI Taxonomy" id="1149755"/>
    <lineage>
        <taxon>Eukaryota</taxon>
        <taxon>Fungi</taxon>
        <taxon>Dikarya</taxon>
        <taxon>Ascomycota</taxon>
        <taxon>Pezizomycotina</taxon>
        <taxon>Leotiomycetes</taxon>
        <taxon>Helotiales</taxon>
        <taxon>Hyaloscyphaceae</taxon>
        <taxon>Hyaloscypha</taxon>
        <taxon>Hyaloscypha variabilis</taxon>
    </lineage>
</organism>
<proteinExistence type="predicted"/>
<feature type="region of interest" description="Disordered" evidence="1">
    <location>
        <begin position="201"/>
        <end position="257"/>
    </location>
</feature>
<feature type="compositionally biased region" description="Polar residues" evidence="1">
    <location>
        <begin position="593"/>
        <end position="614"/>
    </location>
</feature>
<evidence type="ECO:0000256" key="1">
    <source>
        <dbReference type="SAM" id="MobiDB-lite"/>
    </source>
</evidence>
<dbReference type="Proteomes" id="UP000235786">
    <property type="component" value="Unassembled WGS sequence"/>
</dbReference>
<dbReference type="STRING" id="1149755.A0A2J6S2L8"/>
<sequence>MHTFHGIDSSYPLLKHLNDFHPIGIDPNGTSFCPVRTCEYAVLGFTGLETCMQHLSLHHDPSRPFADYSTERGIAVVEKPVSEEVKGLCKECCAKKQSPLPRESAAGDYIHDNAANIESPGHVTDSDESCPESEIYKAASFADIMNSIAADLLSVLGHDMALLARLLPQIHASLQAQVYYENTSYAGSDYNTGMDSMGDCGNLASSKTRKSSTSSSLGKRGRDEREPDDDGDNGGDGLPKKLRGRPEPTETRGPRYACPFHKRYPHFYSPVRGTRYRSCSGPGKTEVRRLKRSFYGTSNNLSDEPSGHNREPTALQQQSDFSVDTIDDSQWVQIVEILRVNRKNDKSDVKKWFEMWKVLFPNDDEPSHPFHDDASTMIPQSSHDIESTVGLVQNLLVEAAEEIGYTLDNGTAYLTLNVMRRALEVERVTARHAPGLSLNIGTSVSPFFEAYTMPGVQSTQLEASSSLPSHIDPAVLGVVSSSGQQRAWQPHISFDNEYNATLNPAFSMGPGSGFTPWQANTGGQAELPQRIQHEHRGFQNSFLSTSYGPQPNEETSYNVPIPASSTGPSRNLSAAQAIQWGHNQPLHRDGASASPSTLNAQHTQTQYTAASDSFESGELPELNYQLDSVCDLLELELGATSNEQYQ</sequence>
<feature type="region of interest" description="Disordered" evidence="1">
    <location>
        <begin position="541"/>
        <end position="573"/>
    </location>
</feature>
<evidence type="ECO:0000313" key="3">
    <source>
        <dbReference type="Proteomes" id="UP000235786"/>
    </source>
</evidence>